<evidence type="ECO:0000259" key="3">
    <source>
        <dbReference type="Pfam" id="PF10620"/>
    </source>
</evidence>
<evidence type="ECO:0000256" key="2">
    <source>
        <dbReference type="ARBA" id="ARBA00022695"/>
    </source>
</evidence>
<dbReference type="Proteomes" id="UP000078520">
    <property type="component" value="Unassembled WGS sequence"/>
</dbReference>
<dbReference type="OrthoDB" id="1275217at2"/>
<gene>
    <name evidence="5" type="ORF">A3O14_00590</name>
</gene>
<dbReference type="Pfam" id="PF20866">
    <property type="entry name" value="MdcG_N"/>
    <property type="match status" value="1"/>
</dbReference>
<reference evidence="6" key="1">
    <citation type="submission" date="2016-03" db="EMBL/GenBank/DDBJ databases">
        <authorList>
            <person name="Johnson T.J."/>
            <person name="Youmans B."/>
            <person name="Case K."/>
            <person name="Noll S."/>
        </authorList>
    </citation>
    <scope>NUCLEOTIDE SEQUENCE [LARGE SCALE GENOMIC DNA]</scope>
    <source>
        <strain evidence="6">UMNLAv8</strain>
    </source>
</reference>
<sequence>MEQLVYPHDLLTITLEKDELSSFPEWAQLKLTEFQTVIVTRQKPLSKNKIVVGVRGNQRNQRFAFEINKQRIQKRVTPYEALEQFKFNRLPESRKGFPVFQALRSIQGKHFLSADFGITGSAGYEIVTGDMMVKETSDLDLVLKVDHQISFDKLKKLWEILNQFSVHADVQLVHADRGFSLEEFVQQNGKQVLIKSGTGPFISNAPWNDLIRGKHC</sequence>
<dbReference type="InterPro" id="IPR017557">
    <property type="entry name" value="Holo-ACP_synthase"/>
</dbReference>
<evidence type="ECO:0000313" key="5">
    <source>
        <dbReference type="EMBL" id="OAQ06813.1"/>
    </source>
</evidence>
<dbReference type="Pfam" id="PF10620">
    <property type="entry name" value="MdcG"/>
    <property type="match status" value="1"/>
</dbReference>
<comment type="caution">
    <text evidence="5">The sequence shown here is derived from an EMBL/GenBank/DDBJ whole genome shotgun (WGS) entry which is preliminary data.</text>
</comment>
<proteinExistence type="predicted"/>
<evidence type="ECO:0000256" key="1">
    <source>
        <dbReference type="ARBA" id="ARBA00022679"/>
    </source>
</evidence>
<organism evidence="5 6">
    <name type="scientific">Ligilactobacillus aviarius</name>
    <dbReference type="NCBI Taxonomy" id="1606"/>
    <lineage>
        <taxon>Bacteria</taxon>
        <taxon>Bacillati</taxon>
        <taxon>Bacillota</taxon>
        <taxon>Bacilli</taxon>
        <taxon>Lactobacillales</taxon>
        <taxon>Lactobacillaceae</taxon>
        <taxon>Ligilactobacillus</taxon>
    </lineage>
</organism>
<dbReference type="NCBIfam" id="NF002332">
    <property type="entry name" value="PRK01293.1"/>
    <property type="match status" value="1"/>
</dbReference>
<dbReference type="GO" id="GO:0016779">
    <property type="term" value="F:nucleotidyltransferase activity"/>
    <property type="evidence" value="ECO:0007669"/>
    <property type="project" value="UniProtKB-KW"/>
</dbReference>
<protein>
    <recommendedName>
        <fullName evidence="7">Phosphoribosyl-dephospho-CoA transferase</fullName>
    </recommendedName>
</protein>
<keyword evidence="2" id="KW-0548">Nucleotidyltransferase</keyword>
<dbReference type="RefSeq" id="WP_064207944.1">
    <property type="nucleotide sequence ID" value="NZ_LVKC01000018.1"/>
</dbReference>
<evidence type="ECO:0000313" key="6">
    <source>
        <dbReference type="Proteomes" id="UP000078520"/>
    </source>
</evidence>
<feature type="domain" description="Phosphoribosyl-dephospho-CoA transferase MdcG C-terminal" evidence="3">
    <location>
        <begin position="98"/>
        <end position="202"/>
    </location>
</feature>
<dbReference type="AlphaFoldDB" id="A0A179C3H3"/>
<evidence type="ECO:0008006" key="7">
    <source>
        <dbReference type="Google" id="ProtNLM"/>
    </source>
</evidence>
<name>A0A179C3H3_9LACO</name>
<evidence type="ECO:0000259" key="4">
    <source>
        <dbReference type="Pfam" id="PF20866"/>
    </source>
</evidence>
<dbReference type="InterPro" id="IPR048903">
    <property type="entry name" value="MdcG_N"/>
</dbReference>
<dbReference type="EMBL" id="LVKI01000048">
    <property type="protein sequence ID" value="OAQ06813.1"/>
    <property type="molecule type" value="Genomic_DNA"/>
</dbReference>
<dbReference type="InterPro" id="IPR049180">
    <property type="entry name" value="MdcG_C"/>
</dbReference>
<keyword evidence="1" id="KW-0808">Transferase</keyword>
<accession>A0A179C3H3</accession>
<feature type="domain" description="Phosphoribosyl-dephospho-CoA transferase MdcG N-terminal" evidence="4">
    <location>
        <begin position="7"/>
        <end position="78"/>
    </location>
</feature>
<dbReference type="NCBIfam" id="TIGR03135">
    <property type="entry name" value="malonate_mdcG"/>
    <property type="match status" value="1"/>
</dbReference>